<evidence type="ECO:0000256" key="3">
    <source>
        <dbReference type="ARBA" id="ARBA00022679"/>
    </source>
</evidence>
<organism evidence="9 10">
    <name type="scientific">Candidatus Egerieisoma faecipullorum</name>
    <dbReference type="NCBI Taxonomy" id="2840963"/>
    <lineage>
        <taxon>Bacteria</taxon>
        <taxon>Bacillati</taxon>
        <taxon>Bacillota</taxon>
        <taxon>Clostridia</taxon>
        <taxon>Eubacteriales</taxon>
        <taxon>Clostridiaceae</taxon>
        <taxon>Clostridiaceae incertae sedis</taxon>
        <taxon>Candidatus Egerieisoma</taxon>
    </lineage>
</organism>
<dbReference type="Pfam" id="PF00535">
    <property type="entry name" value="Glycos_transf_2"/>
    <property type="match status" value="1"/>
</dbReference>
<keyword evidence="2" id="KW-0328">Glycosyltransferase</keyword>
<protein>
    <submittedName>
        <fullName evidence="9">Glycosyltransferase family 2 protein</fullName>
    </submittedName>
</protein>
<evidence type="ECO:0000313" key="9">
    <source>
        <dbReference type="EMBL" id="HIU29686.1"/>
    </source>
</evidence>
<feature type="transmembrane region" description="Helical" evidence="7">
    <location>
        <begin position="240"/>
        <end position="263"/>
    </location>
</feature>
<dbReference type="PANTHER" id="PTHR48090">
    <property type="entry name" value="UNDECAPRENYL-PHOSPHATE 4-DEOXY-4-FORMAMIDO-L-ARABINOSE TRANSFERASE-RELATED"/>
    <property type="match status" value="1"/>
</dbReference>
<sequence>MNSSPAVLYIVVPCYNECEVFPTTAAELTKLVASLSEEGKISEKSRILFVDDGSKDNTWELIDAEYRKNKYICGLKLAGNVGHQNALFAGLMAAKDLCDISVSIDADLQDDTQAIPQMIDKYYEGCDIVYGVRSGRKTDSFFKRTTAQGFYKFMKGMGVKTVYNHADFRLMSARAMAQLGNYEERNMFLRGIVPLIGYKTDCVYYERKERLAGESKYPLKKMLSFAFDGITSFSIKPITLISAVGILIIVVSIIAAIYSLISYFCGNTTPGWTSLILSIWFLGGVQLVSIGLIGQYIGKIYVESKHRPRYNPEIFLSDETRAEETK</sequence>
<dbReference type="Proteomes" id="UP000824089">
    <property type="component" value="Unassembled WGS sequence"/>
</dbReference>
<dbReference type="AlphaFoldDB" id="A0A9D1I780"/>
<accession>A0A9D1I780</accession>
<keyword evidence="6 7" id="KW-0472">Membrane</keyword>
<evidence type="ECO:0000259" key="8">
    <source>
        <dbReference type="Pfam" id="PF00535"/>
    </source>
</evidence>
<evidence type="ECO:0000256" key="5">
    <source>
        <dbReference type="ARBA" id="ARBA00022989"/>
    </source>
</evidence>
<dbReference type="EMBL" id="DVMM01000106">
    <property type="protein sequence ID" value="HIU29686.1"/>
    <property type="molecule type" value="Genomic_DNA"/>
</dbReference>
<dbReference type="PANTHER" id="PTHR48090:SF1">
    <property type="entry name" value="PROPHAGE BACTOPRENOL GLUCOSYL TRANSFERASE HOMOLOG"/>
    <property type="match status" value="1"/>
</dbReference>
<comment type="caution">
    <text evidence="9">The sequence shown here is derived from an EMBL/GenBank/DDBJ whole genome shotgun (WGS) entry which is preliminary data.</text>
</comment>
<evidence type="ECO:0000256" key="7">
    <source>
        <dbReference type="SAM" id="Phobius"/>
    </source>
</evidence>
<dbReference type="InterPro" id="IPR001173">
    <property type="entry name" value="Glyco_trans_2-like"/>
</dbReference>
<dbReference type="Gene3D" id="3.90.550.10">
    <property type="entry name" value="Spore Coat Polysaccharide Biosynthesis Protein SpsA, Chain A"/>
    <property type="match status" value="1"/>
</dbReference>
<evidence type="ECO:0000256" key="6">
    <source>
        <dbReference type="ARBA" id="ARBA00023136"/>
    </source>
</evidence>
<evidence type="ECO:0000313" key="10">
    <source>
        <dbReference type="Proteomes" id="UP000824089"/>
    </source>
</evidence>
<dbReference type="GO" id="GO:0005886">
    <property type="term" value="C:plasma membrane"/>
    <property type="evidence" value="ECO:0007669"/>
    <property type="project" value="TreeGrafter"/>
</dbReference>
<dbReference type="GO" id="GO:0016757">
    <property type="term" value="F:glycosyltransferase activity"/>
    <property type="evidence" value="ECO:0007669"/>
    <property type="project" value="UniProtKB-KW"/>
</dbReference>
<comment type="subcellular location">
    <subcellularLocation>
        <location evidence="1">Membrane</location>
        <topology evidence="1">Multi-pass membrane protein</topology>
    </subcellularLocation>
</comment>
<proteinExistence type="predicted"/>
<name>A0A9D1I780_9CLOT</name>
<evidence type="ECO:0000256" key="1">
    <source>
        <dbReference type="ARBA" id="ARBA00004141"/>
    </source>
</evidence>
<feature type="transmembrane region" description="Helical" evidence="7">
    <location>
        <begin position="275"/>
        <end position="297"/>
    </location>
</feature>
<reference evidence="9" key="1">
    <citation type="submission" date="2020-10" db="EMBL/GenBank/DDBJ databases">
        <authorList>
            <person name="Gilroy R."/>
        </authorList>
    </citation>
    <scope>NUCLEOTIDE SEQUENCE</scope>
    <source>
        <strain evidence="9">CHK195-4489</strain>
    </source>
</reference>
<dbReference type="InterPro" id="IPR050256">
    <property type="entry name" value="Glycosyltransferase_2"/>
</dbReference>
<dbReference type="InterPro" id="IPR029044">
    <property type="entry name" value="Nucleotide-diphossugar_trans"/>
</dbReference>
<keyword evidence="3" id="KW-0808">Transferase</keyword>
<dbReference type="CDD" id="cd04187">
    <property type="entry name" value="DPM1_like_bac"/>
    <property type="match status" value="1"/>
</dbReference>
<gene>
    <name evidence="9" type="ORF">IAD50_05255</name>
</gene>
<evidence type="ECO:0000256" key="2">
    <source>
        <dbReference type="ARBA" id="ARBA00022676"/>
    </source>
</evidence>
<reference evidence="9" key="2">
    <citation type="journal article" date="2021" name="PeerJ">
        <title>Extensive microbial diversity within the chicken gut microbiome revealed by metagenomics and culture.</title>
        <authorList>
            <person name="Gilroy R."/>
            <person name="Ravi A."/>
            <person name="Getino M."/>
            <person name="Pursley I."/>
            <person name="Horton D.L."/>
            <person name="Alikhan N.F."/>
            <person name="Baker D."/>
            <person name="Gharbi K."/>
            <person name="Hall N."/>
            <person name="Watson M."/>
            <person name="Adriaenssens E.M."/>
            <person name="Foster-Nyarko E."/>
            <person name="Jarju S."/>
            <person name="Secka A."/>
            <person name="Antonio M."/>
            <person name="Oren A."/>
            <person name="Chaudhuri R.R."/>
            <person name="La Ragione R."/>
            <person name="Hildebrand F."/>
            <person name="Pallen M.J."/>
        </authorList>
    </citation>
    <scope>NUCLEOTIDE SEQUENCE</scope>
    <source>
        <strain evidence="9">CHK195-4489</strain>
    </source>
</reference>
<feature type="domain" description="Glycosyltransferase 2-like" evidence="8">
    <location>
        <begin position="10"/>
        <end position="175"/>
    </location>
</feature>
<keyword evidence="4 7" id="KW-0812">Transmembrane</keyword>
<keyword evidence="5 7" id="KW-1133">Transmembrane helix</keyword>
<evidence type="ECO:0000256" key="4">
    <source>
        <dbReference type="ARBA" id="ARBA00022692"/>
    </source>
</evidence>
<dbReference type="SUPFAM" id="SSF53448">
    <property type="entry name" value="Nucleotide-diphospho-sugar transferases"/>
    <property type="match status" value="1"/>
</dbReference>